<protein>
    <recommendedName>
        <fullName evidence="5">Transmembrane protein</fullName>
    </recommendedName>
</protein>
<reference evidence="3" key="1">
    <citation type="submission" date="2021-01" db="EMBL/GenBank/DDBJ databases">
        <authorList>
            <consortium name="Genoscope - CEA"/>
            <person name="William W."/>
        </authorList>
    </citation>
    <scope>NUCLEOTIDE SEQUENCE</scope>
</reference>
<comment type="caution">
    <text evidence="3">The sequence shown here is derived from an EMBL/GenBank/DDBJ whole genome shotgun (WGS) entry which is preliminary data.</text>
</comment>
<feature type="compositionally biased region" description="Low complexity" evidence="1">
    <location>
        <begin position="163"/>
        <end position="176"/>
    </location>
</feature>
<evidence type="ECO:0000313" key="4">
    <source>
        <dbReference type="Proteomes" id="UP000688137"/>
    </source>
</evidence>
<dbReference type="EMBL" id="CAJJDM010000053">
    <property type="protein sequence ID" value="CAD8074691.1"/>
    <property type="molecule type" value="Genomic_DNA"/>
</dbReference>
<evidence type="ECO:0000256" key="2">
    <source>
        <dbReference type="SAM" id="Phobius"/>
    </source>
</evidence>
<sequence length="182" mass="20855">MDPIFYTFLGIGIGFFGSKIVMNNVLNNKQNKNPQQNSHTKKLIPSTPDFKKVFQQNQIPQQIKGQIELDDQIRKIIKIQSTPVELDTDSQFSQFKDQENNKLNQQNISDHHMQPQTPNFQNTAQAKPNIKLLVTDDQIQQVITSPLILQQNKFSTSQNNYPQTTQSSSHTESSGQNRDKDE</sequence>
<evidence type="ECO:0000313" key="3">
    <source>
        <dbReference type="EMBL" id="CAD8074691.1"/>
    </source>
</evidence>
<feature type="region of interest" description="Disordered" evidence="1">
    <location>
        <begin position="156"/>
        <end position="182"/>
    </location>
</feature>
<name>A0A8S1M9P5_PARPR</name>
<feature type="transmembrane region" description="Helical" evidence="2">
    <location>
        <begin position="6"/>
        <end position="26"/>
    </location>
</feature>
<evidence type="ECO:0000256" key="1">
    <source>
        <dbReference type="SAM" id="MobiDB-lite"/>
    </source>
</evidence>
<proteinExistence type="predicted"/>
<keyword evidence="4" id="KW-1185">Reference proteome</keyword>
<dbReference type="OMA" id="RIEFNDQ"/>
<organism evidence="3 4">
    <name type="scientific">Paramecium primaurelia</name>
    <dbReference type="NCBI Taxonomy" id="5886"/>
    <lineage>
        <taxon>Eukaryota</taxon>
        <taxon>Sar</taxon>
        <taxon>Alveolata</taxon>
        <taxon>Ciliophora</taxon>
        <taxon>Intramacronucleata</taxon>
        <taxon>Oligohymenophorea</taxon>
        <taxon>Peniculida</taxon>
        <taxon>Parameciidae</taxon>
        <taxon>Paramecium</taxon>
    </lineage>
</organism>
<accession>A0A8S1M9P5</accession>
<keyword evidence="2" id="KW-0472">Membrane</keyword>
<dbReference type="Proteomes" id="UP000688137">
    <property type="component" value="Unassembled WGS sequence"/>
</dbReference>
<gene>
    <name evidence="3" type="ORF">PPRIM_AZ9-3.1.T0530102</name>
</gene>
<keyword evidence="2" id="KW-1133">Transmembrane helix</keyword>
<evidence type="ECO:0008006" key="5">
    <source>
        <dbReference type="Google" id="ProtNLM"/>
    </source>
</evidence>
<dbReference type="AlphaFoldDB" id="A0A8S1M9P5"/>
<keyword evidence="2" id="KW-0812">Transmembrane</keyword>